<gene>
    <name evidence="4" type="ORF">J2S47_002998</name>
</gene>
<feature type="domain" description="Acyclic terpene utilisation N-terminal" evidence="2">
    <location>
        <begin position="4"/>
        <end position="413"/>
    </location>
</feature>
<evidence type="ECO:0000256" key="1">
    <source>
        <dbReference type="SAM" id="MobiDB-lite"/>
    </source>
</evidence>
<dbReference type="Proteomes" id="UP001231675">
    <property type="component" value="Unassembled WGS sequence"/>
</dbReference>
<evidence type="ECO:0000313" key="5">
    <source>
        <dbReference type="Proteomes" id="UP001231675"/>
    </source>
</evidence>
<dbReference type="PANTHER" id="PTHR47585:SF1">
    <property type="entry name" value="DUF1446 DOMAIN-CONTAINING PROTEIN"/>
    <property type="match status" value="1"/>
</dbReference>
<accession>A0ABT9LFK4</accession>
<evidence type="ECO:0000259" key="2">
    <source>
        <dbReference type="Pfam" id="PF07287"/>
    </source>
</evidence>
<dbReference type="RefSeq" id="WP_189414500.1">
    <property type="nucleotide sequence ID" value="NZ_BMSM01000003.1"/>
</dbReference>
<dbReference type="InterPro" id="IPR056362">
    <property type="entry name" value="AtuA-like_ferredoxin_dom"/>
</dbReference>
<name>A0ABT9LFK4_STRGD</name>
<dbReference type="Pfam" id="PF23544">
    <property type="entry name" value="AtuA_ferredoxin"/>
    <property type="match status" value="1"/>
</dbReference>
<dbReference type="GeneID" id="91551946"/>
<evidence type="ECO:0000259" key="3">
    <source>
        <dbReference type="Pfam" id="PF23544"/>
    </source>
</evidence>
<keyword evidence="5" id="KW-1185">Reference proteome</keyword>
<dbReference type="PANTHER" id="PTHR47585">
    <property type="match status" value="1"/>
</dbReference>
<comment type="caution">
    <text evidence="4">The sequence shown here is derived from an EMBL/GenBank/DDBJ whole genome shotgun (WGS) entry which is preliminary data.</text>
</comment>
<feature type="region of interest" description="Disordered" evidence="1">
    <location>
        <begin position="418"/>
        <end position="439"/>
    </location>
</feature>
<evidence type="ECO:0000313" key="4">
    <source>
        <dbReference type="EMBL" id="MDP9682496.1"/>
    </source>
</evidence>
<dbReference type="EMBL" id="JAURUD010000001">
    <property type="protein sequence ID" value="MDP9682496.1"/>
    <property type="molecule type" value="Genomic_DNA"/>
</dbReference>
<reference evidence="4 5" key="1">
    <citation type="submission" date="2023-07" db="EMBL/GenBank/DDBJ databases">
        <title>Sequencing the genomes of 1000 actinobacteria strains.</title>
        <authorList>
            <person name="Klenk H.-P."/>
        </authorList>
    </citation>
    <scope>NUCLEOTIDE SEQUENCE [LARGE SCALE GENOMIC DNA]</scope>
    <source>
        <strain evidence="4 5">DSM 40229</strain>
    </source>
</reference>
<dbReference type="InterPro" id="IPR010839">
    <property type="entry name" value="AtuA_N"/>
</dbReference>
<evidence type="ECO:0008006" key="6">
    <source>
        <dbReference type="Google" id="ProtNLM"/>
    </source>
</evidence>
<dbReference type="Pfam" id="PF07287">
    <property type="entry name" value="AtuA"/>
    <property type="match status" value="1"/>
</dbReference>
<sequence>MTPLRIGNASGFYGDRFDALREMLTGGPLDVLTGDYLAELTMLILGRDRLKDPGAGYARTFLRQLEECLGLAHERGVRIVTNAGGLNPAGLAAAVRELAGRLGVPVRVAHVEGDDLKARYPDTLAAHAYLGGAGIAACLRAGADIVVTGRVTDAALVTGPAAAHFGWAPDAYDRLAGAVVAGHVLECGAQATGGNYAFFRDGDVRHPGFPLAELHADGTCVITKHDGTGGFVDTGTVTAQLLYETGGARYAGPDVTARLDTVTLTQDGPDRVRIDGVRGEAPPPTLKVGLNRLGGFRNEVVLVLTGLDIEAKAALVREQLAPAVSKVADARWELVRTDRPDAPTEETASALLRLVVRDADQRAVGRELTGAAVGLALAGYPGFHLLAPPGKGAPYGIFEAAYVPHDVVDHTAVLPDGRRVPVPPPPDTAALTAVPEPPLPDPLPPGPVRRAPLGLVAGARSGDKGGDANVGVWARTGDAWRWLAHALTADRFRELIPESRPLRVTRHVLPNLRALNFTVEGLLGEGVAAQPRFDPQAKALGEWLRARHLDIPEVLL</sequence>
<protein>
    <recommendedName>
        <fullName evidence="6">Exopolyphosphatase</fullName>
    </recommendedName>
</protein>
<organism evidence="4 5">
    <name type="scientific">Streptomyces griseoviridis</name>
    <dbReference type="NCBI Taxonomy" id="45398"/>
    <lineage>
        <taxon>Bacteria</taxon>
        <taxon>Bacillati</taxon>
        <taxon>Actinomycetota</taxon>
        <taxon>Actinomycetes</taxon>
        <taxon>Kitasatosporales</taxon>
        <taxon>Streptomycetaceae</taxon>
        <taxon>Streptomyces</taxon>
    </lineage>
</organism>
<feature type="domain" description="AtuA-like ferredoxin-fold" evidence="3">
    <location>
        <begin position="452"/>
        <end position="546"/>
    </location>
</feature>
<proteinExistence type="predicted"/>